<evidence type="ECO:0000256" key="2">
    <source>
        <dbReference type="SAM" id="Phobius"/>
    </source>
</evidence>
<feature type="transmembrane region" description="Helical" evidence="2">
    <location>
        <begin position="51"/>
        <end position="71"/>
    </location>
</feature>
<organism evidence="3">
    <name type="scientific">Culex pipiens</name>
    <name type="common">House mosquito</name>
    <dbReference type="NCBI Taxonomy" id="7175"/>
    <lineage>
        <taxon>Eukaryota</taxon>
        <taxon>Metazoa</taxon>
        <taxon>Ecdysozoa</taxon>
        <taxon>Arthropoda</taxon>
        <taxon>Hexapoda</taxon>
        <taxon>Insecta</taxon>
        <taxon>Pterygota</taxon>
        <taxon>Neoptera</taxon>
        <taxon>Endopterygota</taxon>
        <taxon>Diptera</taxon>
        <taxon>Nematocera</taxon>
        <taxon>Culicoidea</taxon>
        <taxon>Culicidae</taxon>
        <taxon>Culicinae</taxon>
        <taxon>Culicini</taxon>
        <taxon>Culex</taxon>
        <taxon>Culex</taxon>
    </lineage>
</organism>
<proteinExistence type="predicted"/>
<evidence type="ECO:0000256" key="1">
    <source>
        <dbReference type="SAM" id="MobiDB-lite"/>
    </source>
</evidence>
<name>A0A8D8HQQ6_CULPI</name>
<feature type="region of interest" description="Disordered" evidence="1">
    <location>
        <begin position="93"/>
        <end position="127"/>
    </location>
</feature>
<accession>A0A8D8HQQ6</accession>
<reference evidence="3" key="1">
    <citation type="submission" date="2021-05" db="EMBL/GenBank/DDBJ databases">
        <authorList>
            <person name="Alioto T."/>
            <person name="Alioto T."/>
            <person name="Gomez Garrido J."/>
        </authorList>
    </citation>
    <scope>NUCLEOTIDE SEQUENCE</scope>
</reference>
<dbReference type="EMBL" id="HBUE01328269">
    <property type="protein sequence ID" value="CAG6591855.1"/>
    <property type="molecule type" value="Transcribed_RNA"/>
</dbReference>
<keyword evidence="2" id="KW-1133">Transmembrane helix</keyword>
<dbReference type="EMBL" id="HBUE01221622">
    <property type="protein sequence ID" value="CAG6539805.1"/>
    <property type="molecule type" value="Transcribed_RNA"/>
</dbReference>
<evidence type="ECO:0000313" key="3">
    <source>
        <dbReference type="EMBL" id="CAG6539805.1"/>
    </source>
</evidence>
<dbReference type="AlphaFoldDB" id="A0A8D8HQQ6"/>
<keyword evidence="2" id="KW-0472">Membrane</keyword>
<keyword evidence="2" id="KW-0812">Transmembrane</keyword>
<sequence>MSSTQANFDEHSKLRNTVDCVGTCSSGHWSRRHRLHRLGLRRDGCGRVSRMAWGLRLGIVFWWMFTVGFGLERIVTTFFLAAACEHITSAIPDCRNRPPARPQRTDGARTASTPAAQNPSIRRNSGDRIAQTAIDPSILDLEQFVLGNPHGDTANVRVTNYEMQIHQL</sequence>
<protein>
    <submittedName>
        <fullName evidence="3">(northern house mosquito) hypothetical protein</fullName>
    </submittedName>
</protein>
<feature type="compositionally biased region" description="Polar residues" evidence="1">
    <location>
        <begin position="110"/>
        <end position="123"/>
    </location>
</feature>